<keyword evidence="7 8" id="KW-0472">Membrane</keyword>
<evidence type="ECO:0000313" key="11">
    <source>
        <dbReference type="Proteomes" id="UP001597541"/>
    </source>
</evidence>
<evidence type="ECO:0000259" key="9">
    <source>
        <dbReference type="PROSITE" id="PS50928"/>
    </source>
</evidence>
<keyword evidence="11" id="KW-1185">Reference proteome</keyword>
<dbReference type="PROSITE" id="PS50928">
    <property type="entry name" value="ABC_TM1"/>
    <property type="match status" value="1"/>
</dbReference>
<dbReference type="Proteomes" id="UP001597541">
    <property type="component" value="Unassembled WGS sequence"/>
</dbReference>
<keyword evidence="5 8" id="KW-0812">Transmembrane</keyword>
<evidence type="ECO:0000256" key="5">
    <source>
        <dbReference type="ARBA" id="ARBA00022692"/>
    </source>
</evidence>
<evidence type="ECO:0000256" key="7">
    <source>
        <dbReference type="ARBA" id="ARBA00023136"/>
    </source>
</evidence>
<dbReference type="Pfam" id="PF00528">
    <property type="entry name" value="BPD_transp_1"/>
    <property type="match status" value="1"/>
</dbReference>
<feature type="transmembrane region" description="Helical" evidence="8">
    <location>
        <begin position="20"/>
        <end position="40"/>
    </location>
</feature>
<feature type="transmembrane region" description="Helical" evidence="8">
    <location>
        <begin position="259"/>
        <end position="281"/>
    </location>
</feature>
<protein>
    <recommendedName>
        <fullName evidence="8">Phosphate transport system permease protein PstA</fullName>
    </recommendedName>
</protein>
<evidence type="ECO:0000313" key="10">
    <source>
        <dbReference type="EMBL" id="MFD2613354.1"/>
    </source>
</evidence>
<gene>
    <name evidence="10" type="primary">pstA</name>
    <name evidence="10" type="ORF">ACFSUF_13065</name>
</gene>
<evidence type="ECO:0000256" key="1">
    <source>
        <dbReference type="ARBA" id="ARBA00004651"/>
    </source>
</evidence>
<feature type="transmembrane region" description="Helical" evidence="8">
    <location>
        <begin position="218"/>
        <end position="239"/>
    </location>
</feature>
<evidence type="ECO:0000256" key="4">
    <source>
        <dbReference type="ARBA" id="ARBA00022475"/>
    </source>
</evidence>
<comment type="similarity">
    <text evidence="2 8">Belongs to the binding-protein-dependent transport system permease family. CysTW subfamily.</text>
</comment>
<proteinExistence type="inferred from homology"/>
<comment type="caution">
    <text evidence="10">The sequence shown here is derived from an EMBL/GenBank/DDBJ whole genome shotgun (WGS) entry which is preliminary data.</text>
</comment>
<organism evidence="10 11">
    <name type="scientific">Paenibacillus gansuensis</name>
    <dbReference type="NCBI Taxonomy" id="306542"/>
    <lineage>
        <taxon>Bacteria</taxon>
        <taxon>Bacillati</taxon>
        <taxon>Bacillota</taxon>
        <taxon>Bacilli</taxon>
        <taxon>Bacillales</taxon>
        <taxon>Paenibacillaceae</taxon>
        <taxon>Paenibacillus</taxon>
    </lineage>
</organism>
<name>A0ABW5PFP7_9BACL</name>
<reference evidence="11" key="1">
    <citation type="journal article" date="2019" name="Int. J. Syst. Evol. Microbiol.">
        <title>The Global Catalogue of Microorganisms (GCM) 10K type strain sequencing project: providing services to taxonomists for standard genome sequencing and annotation.</title>
        <authorList>
            <consortium name="The Broad Institute Genomics Platform"/>
            <consortium name="The Broad Institute Genome Sequencing Center for Infectious Disease"/>
            <person name="Wu L."/>
            <person name="Ma J."/>
        </authorList>
    </citation>
    <scope>NUCLEOTIDE SEQUENCE [LARGE SCALE GENOMIC DNA]</scope>
    <source>
        <strain evidence="11">KCTC 3950</strain>
    </source>
</reference>
<dbReference type="PANTHER" id="PTHR43470">
    <property type="entry name" value="PHOSPHATE TRANSPORT SYSTEM PERMEASE PROTEIN PSTA-RELATED"/>
    <property type="match status" value="1"/>
</dbReference>
<dbReference type="InterPro" id="IPR000515">
    <property type="entry name" value="MetI-like"/>
</dbReference>
<dbReference type="EMBL" id="JBHUME010000008">
    <property type="protein sequence ID" value="MFD2613354.1"/>
    <property type="molecule type" value="Genomic_DNA"/>
</dbReference>
<keyword evidence="6 8" id="KW-1133">Transmembrane helix</keyword>
<evidence type="ECO:0000256" key="3">
    <source>
        <dbReference type="ARBA" id="ARBA00022448"/>
    </source>
</evidence>
<keyword evidence="3" id="KW-0813">Transport</keyword>
<evidence type="ECO:0000256" key="6">
    <source>
        <dbReference type="ARBA" id="ARBA00022989"/>
    </source>
</evidence>
<sequence length="288" mass="31738">MAHSKETRRIQQRRTTNKMVHVLFFLCTLIGIIALALLLFDVLRKGAGYLDWQFLTSNSSRFPAKAGIKTALVGTLWLMLIVTPLTFIIGVSTAIYLEEYAKNNWFSRVVQINISNLAGVPSIVYGLLGLTIFVRYFDFGRSILAGGLTMTLLVLPIIIVASQEAIKAVPMNLRHASYALGGNRWTTVVRVVLPSALPGILTGAILSLSRAIGETAPLVMIGAVSYIAFLPNSIFSPFTVLPIQIFSWSNQPKEEFQNVAAAGIILLLILLLTMNALAIFLRNKYQRK</sequence>
<dbReference type="CDD" id="cd06261">
    <property type="entry name" value="TM_PBP2"/>
    <property type="match status" value="1"/>
</dbReference>
<feature type="transmembrane region" description="Helical" evidence="8">
    <location>
        <begin position="76"/>
        <end position="97"/>
    </location>
</feature>
<dbReference type="Gene3D" id="1.10.3720.10">
    <property type="entry name" value="MetI-like"/>
    <property type="match status" value="1"/>
</dbReference>
<dbReference type="SUPFAM" id="SSF161098">
    <property type="entry name" value="MetI-like"/>
    <property type="match status" value="1"/>
</dbReference>
<feature type="transmembrane region" description="Helical" evidence="8">
    <location>
        <begin position="117"/>
        <end position="137"/>
    </location>
</feature>
<accession>A0ABW5PFP7</accession>
<dbReference type="NCBIfam" id="TIGR00974">
    <property type="entry name" value="3a0107s02c"/>
    <property type="match status" value="1"/>
</dbReference>
<feature type="transmembrane region" description="Helical" evidence="8">
    <location>
        <begin position="143"/>
        <end position="161"/>
    </location>
</feature>
<evidence type="ECO:0000256" key="8">
    <source>
        <dbReference type="RuleBase" id="RU363043"/>
    </source>
</evidence>
<comment type="subcellular location">
    <subcellularLocation>
        <location evidence="1 8">Cell membrane</location>
        <topology evidence="1 8">Multi-pass membrane protein</topology>
    </subcellularLocation>
</comment>
<evidence type="ECO:0000256" key="2">
    <source>
        <dbReference type="ARBA" id="ARBA00007069"/>
    </source>
</evidence>
<feature type="domain" description="ABC transmembrane type-1" evidence="9">
    <location>
        <begin position="72"/>
        <end position="278"/>
    </location>
</feature>
<dbReference type="InterPro" id="IPR035906">
    <property type="entry name" value="MetI-like_sf"/>
</dbReference>
<dbReference type="InterPro" id="IPR005672">
    <property type="entry name" value="Phosphate_PstA"/>
</dbReference>
<keyword evidence="4 8" id="KW-1003">Cell membrane</keyword>
<dbReference type="RefSeq" id="WP_377603351.1">
    <property type="nucleotide sequence ID" value="NZ_JBHUME010000008.1"/>
</dbReference>
<dbReference type="PANTHER" id="PTHR43470:SF5">
    <property type="entry name" value="PHOSPHATE TRANSPORT SYSTEM PERMEASE PROTEIN PSTA"/>
    <property type="match status" value="1"/>
</dbReference>